<protein>
    <recommendedName>
        <fullName evidence="10">Glycoside hydrolase family 31</fullName>
    </recommendedName>
</protein>
<dbReference type="PANTHER" id="PTHR43053">
    <property type="entry name" value="GLYCOSIDASE FAMILY 31"/>
    <property type="match status" value="1"/>
</dbReference>
<dbReference type="OrthoDB" id="10070917at2759"/>
<dbReference type="InterPro" id="IPR017853">
    <property type="entry name" value="GH"/>
</dbReference>
<name>A0A834MEQ9_RHYFE</name>
<dbReference type="GO" id="GO:0005975">
    <property type="term" value="P:carbohydrate metabolic process"/>
    <property type="evidence" value="ECO:0007669"/>
    <property type="project" value="InterPro"/>
</dbReference>
<evidence type="ECO:0000259" key="6">
    <source>
        <dbReference type="Pfam" id="PF01055"/>
    </source>
</evidence>
<evidence type="ECO:0000256" key="5">
    <source>
        <dbReference type="SAM" id="SignalP"/>
    </source>
</evidence>
<dbReference type="InterPro" id="IPR050985">
    <property type="entry name" value="Alpha-glycosidase_related"/>
</dbReference>
<accession>A0A834MEQ9</accession>
<keyword evidence="3 4" id="KW-0326">Glycosidase</keyword>
<evidence type="ECO:0008006" key="10">
    <source>
        <dbReference type="Google" id="ProtNLM"/>
    </source>
</evidence>
<dbReference type="Pfam" id="PF01055">
    <property type="entry name" value="Glyco_hydro_31_2nd"/>
    <property type="match status" value="1"/>
</dbReference>
<dbReference type="SUPFAM" id="SSF51445">
    <property type="entry name" value="(Trans)glycosidases"/>
    <property type="match status" value="1"/>
</dbReference>
<dbReference type="Proteomes" id="UP000625711">
    <property type="component" value="Unassembled WGS sequence"/>
</dbReference>
<evidence type="ECO:0000313" key="9">
    <source>
        <dbReference type="Proteomes" id="UP000625711"/>
    </source>
</evidence>
<gene>
    <name evidence="8" type="ORF">GWI33_007619</name>
</gene>
<evidence type="ECO:0000256" key="1">
    <source>
        <dbReference type="ARBA" id="ARBA00007806"/>
    </source>
</evidence>
<feature type="domain" description="Glycoside hydrolase family 31 TIM barrel" evidence="6">
    <location>
        <begin position="244"/>
        <end position="538"/>
    </location>
</feature>
<dbReference type="Gene3D" id="2.60.40.1180">
    <property type="entry name" value="Golgi alpha-mannosidase II"/>
    <property type="match status" value="1"/>
</dbReference>
<dbReference type="PANTHER" id="PTHR43053:SF4">
    <property type="entry name" value="MYOGENESIS-REGULATING GLYCOSIDASE"/>
    <property type="match status" value="1"/>
</dbReference>
<evidence type="ECO:0000259" key="7">
    <source>
        <dbReference type="Pfam" id="PF21365"/>
    </source>
</evidence>
<keyword evidence="5" id="KW-0732">Signal</keyword>
<dbReference type="GO" id="GO:0004553">
    <property type="term" value="F:hydrolase activity, hydrolyzing O-glycosyl compounds"/>
    <property type="evidence" value="ECO:0007669"/>
    <property type="project" value="InterPro"/>
</dbReference>
<keyword evidence="2 4" id="KW-0378">Hydrolase</keyword>
<feature type="signal peptide" evidence="5">
    <location>
        <begin position="1"/>
        <end position="20"/>
    </location>
</feature>
<evidence type="ECO:0000256" key="4">
    <source>
        <dbReference type="RuleBase" id="RU361185"/>
    </source>
</evidence>
<keyword evidence="9" id="KW-1185">Reference proteome</keyword>
<sequence>MNLHGVRFGILSFLFLLATGELLKDTTQSVHLEYDVDDEGLNILLKKDGKLKLSGKLGVGKSLKNAKCLGQKRCALNDNEELSIVPLKDGFNIKWSSKDTLPVYEDCFELKPDSTHWYGGPERYVQVWPLELMQIDSSEPYIIKKSDNFAIAERYWLNSNGTFIFLDDTVPLWVNQNSKLQGQVCFKAEAVSPYVNREQVDLSYIIKVYDDAKEAHLKAINDYLGKPTGYPNEKMVAEPIWTTWAKYKQGINDNIVLQFANDIRSHGYQGGQLEIDDAWETCYGAQTFRTDNFGDISNTVKSLKDNNWRVTLWIHPFVDDTCQDNSNYGKEHGYFAQNTSGDISAVWWNSDNSHQVDFTKSEAADWWAARLKKLQQSPGIDSFKFDAGEINYMKMPPKFDDVYHSPNILTTKYVDTCAQFGDLIEVRSGFRTQRNPSFVRMIDKSSDWGISNGLASLITTLLQMNMNGYGMVLPDMIGGNGYGNKPTGELIVRWIQANTFMPSMQFSYLPWDYTSSVSFDIEGISKKYVQLHEQYAPKIIEAMQRSVSDGSPVNPPVWWADPDNEQALGIADEYLLGDDILVAPVIQEGAVTRDVFIPKGQWKDGNSGQIYTGPVTILNYSAPIEVLPWFIKV</sequence>
<proteinExistence type="inferred from homology"/>
<dbReference type="CDD" id="cd06592">
    <property type="entry name" value="GH31_NET37"/>
    <property type="match status" value="1"/>
</dbReference>
<dbReference type="Gene3D" id="3.20.20.80">
    <property type="entry name" value="Glycosidases"/>
    <property type="match status" value="1"/>
</dbReference>
<evidence type="ECO:0000313" key="8">
    <source>
        <dbReference type="EMBL" id="KAF7279106.1"/>
    </source>
</evidence>
<comment type="caution">
    <text evidence="8">The sequence shown here is derived from an EMBL/GenBank/DDBJ whole genome shotgun (WGS) entry which is preliminary data.</text>
</comment>
<dbReference type="SUPFAM" id="SSF51011">
    <property type="entry name" value="Glycosyl hydrolase domain"/>
    <property type="match status" value="1"/>
</dbReference>
<dbReference type="EMBL" id="JAACXV010000375">
    <property type="protein sequence ID" value="KAF7279106.1"/>
    <property type="molecule type" value="Genomic_DNA"/>
</dbReference>
<reference evidence="8" key="1">
    <citation type="submission" date="2020-08" db="EMBL/GenBank/DDBJ databases">
        <title>Genome sequencing and assembly of the red palm weevil Rhynchophorus ferrugineus.</title>
        <authorList>
            <person name="Dias G.B."/>
            <person name="Bergman C.M."/>
            <person name="Manee M."/>
        </authorList>
    </citation>
    <scope>NUCLEOTIDE SEQUENCE</scope>
    <source>
        <strain evidence="8">AA-2017</strain>
        <tissue evidence="8">Whole larva</tissue>
    </source>
</reference>
<dbReference type="InterPro" id="IPR013780">
    <property type="entry name" value="Glyco_hydro_b"/>
</dbReference>
<comment type="similarity">
    <text evidence="1 4">Belongs to the glycosyl hydrolase 31 family.</text>
</comment>
<organism evidence="8 9">
    <name type="scientific">Rhynchophorus ferrugineus</name>
    <name type="common">Red palm weevil</name>
    <name type="synonym">Curculio ferrugineus</name>
    <dbReference type="NCBI Taxonomy" id="354439"/>
    <lineage>
        <taxon>Eukaryota</taxon>
        <taxon>Metazoa</taxon>
        <taxon>Ecdysozoa</taxon>
        <taxon>Arthropoda</taxon>
        <taxon>Hexapoda</taxon>
        <taxon>Insecta</taxon>
        <taxon>Pterygota</taxon>
        <taxon>Neoptera</taxon>
        <taxon>Endopterygota</taxon>
        <taxon>Coleoptera</taxon>
        <taxon>Polyphaga</taxon>
        <taxon>Cucujiformia</taxon>
        <taxon>Curculionidae</taxon>
        <taxon>Dryophthorinae</taxon>
        <taxon>Rhynchophorus</taxon>
    </lineage>
</organism>
<dbReference type="Pfam" id="PF21365">
    <property type="entry name" value="Glyco_hydro_31_3rd"/>
    <property type="match status" value="1"/>
</dbReference>
<dbReference type="AlphaFoldDB" id="A0A834MEQ9"/>
<dbReference type="InterPro" id="IPR048395">
    <property type="entry name" value="Glyco_hydro_31_C"/>
</dbReference>
<dbReference type="InterPro" id="IPR000322">
    <property type="entry name" value="Glyco_hydro_31_TIM"/>
</dbReference>
<feature type="chain" id="PRO_5032544289" description="Glycoside hydrolase family 31" evidence="5">
    <location>
        <begin position="21"/>
        <end position="633"/>
    </location>
</feature>
<feature type="domain" description="Glycosyl hydrolase family 31 C-terminal" evidence="7">
    <location>
        <begin position="550"/>
        <end position="632"/>
    </location>
</feature>
<evidence type="ECO:0000256" key="3">
    <source>
        <dbReference type="ARBA" id="ARBA00023295"/>
    </source>
</evidence>
<evidence type="ECO:0000256" key="2">
    <source>
        <dbReference type="ARBA" id="ARBA00022801"/>
    </source>
</evidence>